<feature type="domain" description="Asparagine synthetase" evidence="1">
    <location>
        <begin position="18"/>
        <end position="266"/>
    </location>
</feature>
<dbReference type="AlphaFoldDB" id="A0A0F8W297"/>
<gene>
    <name evidence="2" type="ORF">LCGC14_3121080</name>
</gene>
<dbReference type="Gene3D" id="3.40.50.620">
    <property type="entry name" value="HUPs"/>
    <property type="match status" value="1"/>
</dbReference>
<dbReference type="GO" id="GO:0004066">
    <property type="term" value="F:asparagine synthase (glutamine-hydrolyzing) activity"/>
    <property type="evidence" value="ECO:0007669"/>
    <property type="project" value="InterPro"/>
</dbReference>
<reference evidence="2" key="1">
    <citation type="journal article" date="2015" name="Nature">
        <title>Complex archaea that bridge the gap between prokaryotes and eukaryotes.</title>
        <authorList>
            <person name="Spang A."/>
            <person name="Saw J.H."/>
            <person name="Jorgensen S.L."/>
            <person name="Zaremba-Niedzwiedzka K."/>
            <person name="Martijn J."/>
            <person name="Lind A.E."/>
            <person name="van Eijk R."/>
            <person name="Schleper C."/>
            <person name="Guy L."/>
            <person name="Ettema T.J."/>
        </authorList>
    </citation>
    <scope>NUCLEOTIDE SEQUENCE</scope>
</reference>
<dbReference type="Pfam" id="PF00733">
    <property type="entry name" value="Asn_synthase"/>
    <property type="match status" value="1"/>
</dbReference>
<dbReference type="CDD" id="cd01991">
    <property type="entry name" value="Asn_synthase_B_C"/>
    <property type="match status" value="1"/>
</dbReference>
<evidence type="ECO:0000313" key="2">
    <source>
        <dbReference type="EMBL" id="KKK50832.1"/>
    </source>
</evidence>
<organism evidence="2">
    <name type="scientific">marine sediment metagenome</name>
    <dbReference type="NCBI Taxonomy" id="412755"/>
    <lineage>
        <taxon>unclassified sequences</taxon>
        <taxon>metagenomes</taxon>
        <taxon>ecological metagenomes</taxon>
    </lineage>
</organism>
<dbReference type="GO" id="GO:0006529">
    <property type="term" value="P:asparagine biosynthetic process"/>
    <property type="evidence" value="ECO:0007669"/>
    <property type="project" value="InterPro"/>
</dbReference>
<dbReference type="InterPro" id="IPR051786">
    <property type="entry name" value="ASN_synthetase/amidase"/>
</dbReference>
<name>A0A0F8W297_9ZZZZ</name>
<dbReference type="InterPro" id="IPR001962">
    <property type="entry name" value="Asn_synthase"/>
</dbReference>
<dbReference type="SUPFAM" id="SSF52402">
    <property type="entry name" value="Adenine nucleotide alpha hydrolases-like"/>
    <property type="match status" value="1"/>
</dbReference>
<comment type="caution">
    <text evidence="2">The sequence shown here is derived from an EMBL/GenBank/DDBJ whole genome shotgun (WGS) entry which is preliminary data.</text>
</comment>
<accession>A0A0F8W297</accession>
<dbReference type="PANTHER" id="PTHR43284:SF1">
    <property type="entry name" value="ASPARAGINE SYNTHETASE"/>
    <property type="match status" value="1"/>
</dbReference>
<dbReference type="PANTHER" id="PTHR43284">
    <property type="entry name" value="ASPARAGINE SYNTHETASE (GLUTAMINE-HYDROLYZING)"/>
    <property type="match status" value="1"/>
</dbReference>
<evidence type="ECO:0000259" key="1">
    <source>
        <dbReference type="Pfam" id="PF00733"/>
    </source>
</evidence>
<sequence length="272" mass="31530">MIGQLEREIIRNIRNIPQVPLSLLLSGGIDSSLVLALIKKVYRDIPIHTFSLARDENYPDLAFARGAAEMFGTDHHEIILSNSEYEEFEREYAKVKEYNFKGDVNVYILCSIASEYSMAIVTGDGGDECFGGYWLHAYPLGHRETGQIKCFEDIHPCVKKHLKEMVRLGFRDFLYKARSERGDYDAVWEYFVEIMLPRHLEPLLHTNKVLDVDVYTPLFSEDLVNFMRKLPYKERIGRKIERNLSTKYLHKSIIERESIGFDLALENEAVAN</sequence>
<dbReference type="EMBL" id="LAZR01067822">
    <property type="protein sequence ID" value="KKK50832.1"/>
    <property type="molecule type" value="Genomic_DNA"/>
</dbReference>
<dbReference type="InterPro" id="IPR014729">
    <property type="entry name" value="Rossmann-like_a/b/a_fold"/>
</dbReference>
<protein>
    <recommendedName>
        <fullName evidence="1">Asparagine synthetase domain-containing protein</fullName>
    </recommendedName>
</protein>
<proteinExistence type="predicted"/>